<keyword evidence="3 17" id="KW-0813">Transport</keyword>
<name>A0AA47MD52_MERPO</name>
<dbReference type="SUPFAM" id="SSF56219">
    <property type="entry name" value="DNase I-like"/>
    <property type="match status" value="1"/>
</dbReference>
<evidence type="ECO:0000256" key="9">
    <source>
        <dbReference type="ARBA" id="ARBA00023004"/>
    </source>
</evidence>
<dbReference type="Gene3D" id="6.10.140.2110">
    <property type="match status" value="1"/>
</dbReference>
<dbReference type="Pfam" id="PF00042">
    <property type="entry name" value="Globin"/>
    <property type="match status" value="2"/>
</dbReference>
<evidence type="ECO:0000256" key="8">
    <source>
        <dbReference type="ARBA" id="ARBA00023002"/>
    </source>
</evidence>
<dbReference type="PANTHER" id="PTHR47132">
    <property type="entry name" value="MYOGLOBIN"/>
    <property type="match status" value="1"/>
</dbReference>
<evidence type="ECO:0000256" key="7">
    <source>
        <dbReference type="ARBA" id="ARBA00022723"/>
    </source>
</evidence>
<dbReference type="GO" id="GO:0019825">
    <property type="term" value="F:oxygen binding"/>
    <property type="evidence" value="ECO:0007669"/>
    <property type="project" value="InterPro"/>
</dbReference>
<keyword evidence="10" id="KW-0514">Muscle protein</keyword>
<keyword evidence="4" id="KW-0963">Cytoplasm</keyword>
<keyword evidence="5 17" id="KW-0349">Heme</keyword>
<evidence type="ECO:0000256" key="14">
    <source>
        <dbReference type="ARBA" id="ARBA00044553"/>
    </source>
</evidence>
<dbReference type="AlphaFoldDB" id="A0AA47MD52"/>
<reference evidence="19" key="1">
    <citation type="journal article" date="2023" name="Front. Mar. Sci.">
        <title>A new Merluccius polli reference genome to investigate the effects of global change in West African waters.</title>
        <authorList>
            <person name="Mateo J.L."/>
            <person name="Blanco-Fernandez C."/>
            <person name="Garcia-Vazquez E."/>
            <person name="Machado-Schiaffino G."/>
        </authorList>
    </citation>
    <scope>NUCLEOTIDE SEQUENCE</scope>
    <source>
        <strain evidence="19">C29</strain>
        <tissue evidence="19">Fin</tissue>
    </source>
</reference>
<dbReference type="InterPro" id="IPR002335">
    <property type="entry name" value="Myoglobin"/>
</dbReference>
<evidence type="ECO:0000313" key="20">
    <source>
        <dbReference type="Proteomes" id="UP001174136"/>
    </source>
</evidence>
<dbReference type="Gene3D" id="6.10.140.2100">
    <property type="match status" value="2"/>
</dbReference>
<dbReference type="PANTHER" id="PTHR47132:SF1">
    <property type="entry name" value="MYOGLOBIN"/>
    <property type="match status" value="1"/>
</dbReference>
<comment type="catalytic activity">
    <reaction evidence="15">
        <text>Fe(III)-heme b-[protein] + nitric oxide + H2O = Fe(II)-heme b-[protein] + nitrite + 2 H(+)</text>
        <dbReference type="Rhea" id="RHEA:77711"/>
        <dbReference type="Rhea" id="RHEA-COMP:18975"/>
        <dbReference type="Rhea" id="RHEA-COMP:18976"/>
        <dbReference type="ChEBI" id="CHEBI:15377"/>
        <dbReference type="ChEBI" id="CHEBI:15378"/>
        <dbReference type="ChEBI" id="CHEBI:16301"/>
        <dbReference type="ChEBI" id="CHEBI:16480"/>
        <dbReference type="ChEBI" id="CHEBI:55376"/>
        <dbReference type="ChEBI" id="CHEBI:60344"/>
    </reaction>
    <physiologicalReaction direction="right-to-left" evidence="15">
        <dbReference type="Rhea" id="RHEA:77713"/>
    </physiologicalReaction>
</comment>
<evidence type="ECO:0000256" key="11">
    <source>
        <dbReference type="ARBA" id="ARBA00044498"/>
    </source>
</evidence>
<evidence type="ECO:0000256" key="15">
    <source>
        <dbReference type="ARBA" id="ARBA00048118"/>
    </source>
</evidence>
<dbReference type="PRINTS" id="PR00613">
    <property type="entry name" value="MYOGLOBIN"/>
</dbReference>
<evidence type="ECO:0000256" key="4">
    <source>
        <dbReference type="ARBA" id="ARBA00022490"/>
    </source>
</evidence>
<gene>
    <name evidence="19" type="primary">mb</name>
    <name evidence="19" type="ORF">N1851_025723</name>
</gene>
<comment type="catalytic activity">
    <reaction evidence="16">
        <text>H2O2 + AH2 = A + 2 H2O</text>
        <dbReference type="Rhea" id="RHEA:30275"/>
        <dbReference type="ChEBI" id="CHEBI:13193"/>
        <dbReference type="ChEBI" id="CHEBI:15377"/>
        <dbReference type="ChEBI" id="CHEBI:16240"/>
        <dbReference type="ChEBI" id="CHEBI:17499"/>
    </reaction>
</comment>
<evidence type="ECO:0000256" key="6">
    <source>
        <dbReference type="ARBA" id="ARBA00022621"/>
    </source>
</evidence>
<evidence type="ECO:0000313" key="19">
    <source>
        <dbReference type="EMBL" id="KAK0138060.1"/>
    </source>
</evidence>
<protein>
    <recommendedName>
        <fullName evidence="2">Myoglobin</fullName>
    </recommendedName>
    <alternativeName>
        <fullName evidence="13">Nitrite reductase MB</fullName>
    </alternativeName>
    <alternativeName>
        <fullName evidence="14">Pseudoperoxidase MB</fullName>
    </alternativeName>
</protein>
<evidence type="ECO:0000259" key="18">
    <source>
        <dbReference type="PROSITE" id="PS01033"/>
    </source>
</evidence>
<sequence length="431" mass="46769">MTDFDLVLKCWGPVEADYNTHGGLVLNRLFTEYPDTQGYFPRFAGIDKAELAANPAVAAHGATVLKKLGELLKAKGNHATMLKPLATTHANTHKIPINNFKLITEVIAKHMAEKAGLDGAGQEALRKVILFTEYPDTKRYFPRFAGIDKVELAANPAVAAHGATVLKKLGELLKAKGNHAAMLKPLATTHANTHKIPINNFKLITEVIAKHMAEKAGLDGAGQEALRKVMSVVIADIDATYKELGFFARSDDVGSPSCRLTTSRRGRRGRVQCELGGGRRRGPWRSDPRLQKLALGTWNITSLAGKEPELVREVEKFWLDIVGLTSMHSKGSGTSLLERGWTLFHSGVATGERRRAGVAILIAPRHGACMLEFTPVDERVASLCLRGVLESAPSGDSLVLLGDFNAHVGSDSETWRGVIARNDLNPSGVHF</sequence>
<dbReference type="GO" id="GO:0020037">
    <property type="term" value="F:heme binding"/>
    <property type="evidence" value="ECO:0007669"/>
    <property type="project" value="InterPro"/>
</dbReference>
<dbReference type="GO" id="GO:0016528">
    <property type="term" value="C:sarcoplasm"/>
    <property type="evidence" value="ECO:0007669"/>
    <property type="project" value="UniProtKB-SubCell"/>
</dbReference>
<evidence type="ECO:0000256" key="3">
    <source>
        <dbReference type="ARBA" id="ARBA00022448"/>
    </source>
</evidence>
<dbReference type="GO" id="GO:0005344">
    <property type="term" value="F:oxygen carrier activity"/>
    <property type="evidence" value="ECO:0007669"/>
    <property type="project" value="UniProtKB-KW"/>
</dbReference>
<dbReference type="EMBL" id="JAOPHQ010004836">
    <property type="protein sequence ID" value="KAK0138060.1"/>
    <property type="molecule type" value="Genomic_DNA"/>
</dbReference>
<dbReference type="SUPFAM" id="SSF46458">
    <property type="entry name" value="Globin-like"/>
    <property type="match status" value="2"/>
</dbReference>
<evidence type="ECO:0000256" key="1">
    <source>
        <dbReference type="ARBA" id="ARBA00008705"/>
    </source>
</evidence>
<organism evidence="19 20">
    <name type="scientific">Merluccius polli</name>
    <name type="common">Benguela hake</name>
    <name type="synonym">Merluccius cadenati</name>
    <dbReference type="NCBI Taxonomy" id="89951"/>
    <lineage>
        <taxon>Eukaryota</taxon>
        <taxon>Metazoa</taxon>
        <taxon>Chordata</taxon>
        <taxon>Craniata</taxon>
        <taxon>Vertebrata</taxon>
        <taxon>Euteleostomi</taxon>
        <taxon>Actinopterygii</taxon>
        <taxon>Neopterygii</taxon>
        <taxon>Teleostei</taxon>
        <taxon>Neoteleostei</taxon>
        <taxon>Acanthomorphata</taxon>
        <taxon>Zeiogadaria</taxon>
        <taxon>Gadariae</taxon>
        <taxon>Gadiformes</taxon>
        <taxon>Gadoidei</taxon>
        <taxon>Merlucciidae</taxon>
        <taxon>Merluccius</taxon>
    </lineage>
</organism>
<evidence type="ECO:0000256" key="17">
    <source>
        <dbReference type="RuleBase" id="RU000356"/>
    </source>
</evidence>
<comment type="subunit">
    <text evidence="12">Monomeric.</text>
</comment>
<keyword evidence="6 17" id="KW-0561">Oxygen transport</keyword>
<evidence type="ECO:0000256" key="10">
    <source>
        <dbReference type="ARBA" id="ARBA00023179"/>
    </source>
</evidence>
<dbReference type="InterPro" id="IPR009050">
    <property type="entry name" value="Globin-like_sf"/>
</dbReference>
<evidence type="ECO:0000256" key="12">
    <source>
        <dbReference type="ARBA" id="ARBA00044514"/>
    </source>
</evidence>
<keyword evidence="7" id="KW-0479">Metal-binding</keyword>
<dbReference type="GO" id="GO:0016491">
    <property type="term" value="F:oxidoreductase activity"/>
    <property type="evidence" value="ECO:0007669"/>
    <property type="project" value="UniProtKB-KW"/>
</dbReference>
<proteinExistence type="inferred from homology"/>
<evidence type="ECO:0000256" key="13">
    <source>
        <dbReference type="ARBA" id="ARBA00044552"/>
    </source>
</evidence>
<evidence type="ECO:0000256" key="16">
    <source>
        <dbReference type="ARBA" id="ARBA00049931"/>
    </source>
</evidence>
<comment type="caution">
    <text evidence="19">The sequence shown here is derived from an EMBL/GenBank/DDBJ whole genome shotgun (WGS) entry which is preliminary data.</text>
</comment>
<keyword evidence="20" id="KW-1185">Reference proteome</keyword>
<keyword evidence="8" id="KW-0560">Oxidoreductase</keyword>
<dbReference type="InterPro" id="IPR036691">
    <property type="entry name" value="Endo/exonu/phosph_ase_sf"/>
</dbReference>
<dbReference type="GO" id="GO:0070062">
    <property type="term" value="C:extracellular exosome"/>
    <property type="evidence" value="ECO:0007669"/>
    <property type="project" value="TreeGrafter"/>
</dbReference>
<feature type="domain" description="Globin" evidence="18">
    <location>
        <begin position="1"/>
        <end position="242"/>
    </location>
</feature>
<dbReference type="GO" id="GO:0046872">
    <property type="term" value="F:metal ion binding"/>
    <property type="evidence" value="ECO:0007669"/>
    <property type="project" value="UniProtKB-KW"/>
</dbReference>
<dbReference type="PROSITE" id="PS01033">
    <property type="entry name" value="GLOBIN"/>
    <property type="match status" value="1"/>
</dbReference>
<comment type="similarity">
    <text evidence="1 17">Belongs to the globin family.</text>
</comment>
<dbReference type="InterPro" id="IPR000971">
    <property type="entry name" value="Globin"/>
</dbReference>
<comment type="subcellular location">
    <subcellularLocation>
        <location evidence="11">Cytoplasm</location>
        <location evidence="11">Sarcoplasm</location>
    </subcellularLocation>
</comment>
<keyword evidence="9" id="KW-0408">Iron</keyword>
<evidence type="ECO:0000256" key="5">
    <source>
        <dbReference type="ARBA" id="ARBA00022617"/>
    </source>
</evidence>
<accession>A0AA47MD52</accession>
<dbReference type="Proteomes" id="UP001174136">
    <property type="component" value="Unassembled WGS sequence"/>
</dbReference>
<evidence type="ECO:0000256" key="2">
    <source>
        <dbReference type="ARBA" id="ARBA00019044"/>
    </source>
</evidence>